<protein>
    <submittedName>
        <fullName evidence="1">Uncharacterized protein</fullName>
    </submittedName>
</protein>
<proteinExistence type="predicted"/>
<evidence type="ECO:0000313" key="1">
    <source>
        <dbReference type="EMBL" id="CAD7257509.1"/>
    </source>
</evidence>
<accession>A0A7R9ANU9</accession>
<dbReference type="AlphaFoldDB" id="A0A7R9ANU9"/>
<organism evidence="1">
    <name type="scientific">Timema shepardi</name>
    <name type="common">Walking stick</name>
    <dbReference type="NCBI Taxonomy" id="629360"/>
    <lineage>
        <taxon>Eukaryota</taxon>
        <taxon>Metazoa</taxon>
        <taxon>Ecdysozoa</taxon>
        <taxon>Arthropoda</taxon>
        <taxon>Hexapoda</taxon>
        <taxon>Insecta</taxon>
        <taxon>Pterygota</taxon>
        <taxon>Neoptera</taxon>
        <taxon>Polyneoptera</taxon>
        <taxon>Phasmatodea</taxon>
        <taxon>Timematodea</taxon>
        <taxon>Timematoidea</taxon>
        <taxon>Timematidae</taxon>
        <taxon>Timema</taxon>
    </lineage>
</organism>
<dbReference type="EMBL" id="OC000500">
    <property type="protein sequence ID" value="CAD7257509.1"/>
    <property type="molecule type" value="Genomic_DNA"/>
</dbReference>
<gene>
    <name evidence="1" type="ORF">TSIB3V08_LOCUS1767</name>
</gene>
<name>A0A7R9ANU9_TIMSH</name>
<reference evidence="1" key="1">
    <citation type="submission" date="2020-11" db="EMBL/GenBank/DDBJ databases">
        <authorList>
            <person name="Tran Van P."/>
        </authorList>
    </citation>
    <scope>NUCLEOTIDE SEQUENCE</scope>
</reference>
<sequence>MVDETRATLRIDKTADDRGIEDLNQVFEDKSKDGNSKTMVSQVSIALSPMMKSEELSEVFDDNFRSWYIFTSSNFTENYFRLKSPYYESESFAHVAIEAAMSLLLES</sequence>